<keyword evidence="3" id="KW-1185">Reference proteome</keyword>
<proteinExistence type="predicted"/>
<gene>
    <name evidence="2" type="ORF">SO802_017376</name>
</gene>
<comment type="caution">
    <text evidence="2">The sequence shown here is derived from an EMBL/GenBank/DDBJ whole genome shotgun (WGS) entry which is preliminary data.</text>
</comment>
<sequence length="255" mass="28896">MLTGFHAVGIPDILTMINSQIMKHRMGAGAISWLHSKLELFKSVVVREEEGGGSVAVADSFWGLCCLQRQLRLGLLPAAVRAWDFRRRLGLGFFPLSPSLLLWVFTIGLQSLKNININVFYDGPLVNPEKINGFPFRGLGIECYYMMTRPLDDGCTTMGGCIIRGYTLSFQDHAANTGETLQPQETHLGEEDEDEDHTANNGENLDDMDEYEERIKRGKFDRMWITINLFPILKRKIWSTMMKLMPTMILVSSMI</sequence>
<dbReference type="Proteomes" id="UP001459277">
    <property type="component" value="Unassembled WGS sequence"/>
</dbReference>
<dbReference type="EMBL" id="JAZDWU010000006">
    <property type="protein sequence ID" value="KAK9997773.1"/>
    <property type="molecule type" value="Genomic_DNA"/>
</dbReference>
<evidence type="ECO:0000256" key="1">
    <source>
        <dbReference type="SAM" id="MobiDB-lite"/>
    </source>
</evidence>
<accession>A0AAW2CJS5</accession>
<organism evidence="2 3">
    <name type="scientific">Lithocarpus litseifolius</name>
    <dbReference type="NCBI Taxonomy" id="425828"/>
    <lineage>
        <taxon>Eukaryota</taxon>
        <taxon>Viridiplantae</taxon>
        <taxon>Streptophyta</taxon>
        <taxon>Embryophyta</taxon>
        <taxon>Tracheophyta</taxon>
        <taxon>Spermatophyta</taxon>
        <taxon>Magnoliopsida</taxon>
        <taxon>eudicotyledons</taxon>
        <taxon>Gunneridae</taxon>
        <taxon>Pentapetalae</taxon>
        <taxon>rosids</taxon>
        <taxon>fabids</taxon>
        <taxon>Fagales</taxon>
        <taxon>Fagaceae</taxon>
        <taxon>Lithocarpus</taxon>
    </lineage>
</organism>
<dbReference type="AlphaFoldDB" id="A0AAW2CJS5"/>
<feature type="region of interest" description="Disordered" evidence="1">
    <location>
        <begin position="186"/>
        <end position="208"/>
    </location>
</feature>
<evidence type="ECO:0000313" key="3">
    <source>
        <dbReference type="Proteomes" id="UP001459277"/>
    </source>
</evidence>
<reference evidence="2 3" key="1">
    <citation type="submission" date="2024-01" db="EMBL/GenBank/DDBJ databases">
        <title>A telomere-to-telomere, gap-free genome of sweet tea (Lithocarpus litseifolius).</title>
        <authorList>
            <person name="Zhou J."/>
        </authorList>
    </citation>
    <scope>NUCLEOTIDE SEQUENCE [LARGE SCALE GENOMIC DNA]</scope>
    <source>
        <strain evidence="2">Zhou-2022a</strain>
        <tissue evidence="2">Leaf</tissue>
    </source>
</reference>
<name>A0AAW2CJS5_9ROSI</name>
<protein>
    <submittedName>
        <fullName evidence="2">Uncharacterized protein</fullName>
    </submittedName>
</protein>
<evidence type="ECO:0000313" key="2">
    <source>
        <dbReference type="EMBL" id="KAK9997773.1"/>
    </source>
</evidence>